<feature type="transmembrane region" description="Helical" evidence="7">
    <location>
        <begin position="291"/>
        <end position="313"/>
    </location>
</feature>
<evidence type="ECO:0000256" key="1">
    <source>
        <dbReference type="ARBA" id="ARBA00004651"/>
    </source>
</evidence>
<evidence type="ECO:0000256" key="3">
    <source>
        <dbReference type="ARBA" id="ARBA00022475"/>
    </source>
</evidence>
<evidence type="ECO:0000313" key="10">
    <source>
        <dbReference type="Proteomes" id="UP000618733"/>
    </source>
</evidence>
<sequence>MLPLIYLSATVDPKGEMRDLPIAVVVEPQSVEGTIAAAEVVSDAIRDHLGEGFSIAEIAPDELAQEFAEDRIAGAAIIPANFDESMTSLSDPANSAPSTPTVRILTNAADGGLSGGLVSGSLAPLITAAGEQIGTKIAATAASLPPANKLLLAHPVHVEVGPYEALPDRSGLGTSAFYFGLVLLLVGFIGASVVHPLLDSVLGFIPTEVGPIVQRRSYIRLSRVRTLASKFVLMLLLAPLAAIIVQAVAATVGVATPQPLALWAFASATIAAIGVSALAVFAIFGSGLGSLANMLFFIALAMTSSGGTVPIAATPPLFRWLSTFEPFHPIMEGLRALFYFGENSPAGLDNAWIRIVIGGVVGLTLGFLFAAIYDKIPRFSRHPEPAIERVAVHN</sequence>
<accession>A0A934QDT4</accession>
<evidence type="ECO:0000313" key="9">
    <source>
        <dbReference type="EMBL" id="MBK0422759.1"/>
    </source>
</evidence>
<comment type="caution">
    <text evidence="9">The sequence shown here is derived from an EMBL/GenBank/DDBJ whole genome shotgun (WGS) entry which is preliminary data.</text>
</comment>
<comment type="subcellular location">
    <subcellularLocation>
        <location evidence="1">Cell membrane</location>
        <topology evidence="1">Multi-pass membrane protein</topology>
    </subcellularLocation>
</comment>
<dbReference type="PANTHER" id="PTHR43077:SF8">
    <property type="entry name" value="DOXORUBICIN RESISTANCE ABC TRANSPORTER PERMEASE PROTEIN DRRB"/>
    <property type="match status" value="1"/>
</dbReference>
<feature type="transmembrane region" description="Helical" evidence="7">
    <location>
        <begin position="176"/>
        <end position="198"/>
    </location>
</feature>
<dbReference type="InterPro" id="IPR013525">
    <property type="entry name" value="ABC2_TM"/>
</dbReference>
<evidence type="ECO:0000256" key="4">
    <source>
        <dbReference type="ARBA" id="ARBA00022692"/>
    </source>
</evidence>
<keyword evidence="3" id="KW-1003">Cell membrane</keyword>
<comment type="similarity">
    <text evidence="2">Belongs to the ABC-2 integral membrane protein family.</text>
</comment>
<dbReference type="AlphaFoldDB" id="A0A934QDT4"/>
<evidence type="ECO:0000259" key="8">
    <source>
        <dbReference type="Pfam" id="PF12698"/>
    </source>
</evidence>
<name>A0A934QDT4_9MICO</name>
<keyword evidence="10" id="KW-1185">Reference proteome</keyword>
<keyword evidence="5 7" id="KW-1133">Transmembrane helix</keyword>
<evidence type="ECO:0000256" key="7">
    <source>
        <dbReference type="SAM" id="Phobius"/>
    </source>
</evidence>
<keyword evidence="4 7" id="KW-0812">Transmembrane</keyword>
<dbReference type="GO" id="GO:0140359">
    <property type="term" value="F:ABC-type transporter activity"/>
    <property type="evidence" value="ECO:0007669"/>
    <property type="project" value="InterPro"/>
</dbReference>
<evidence type="ECO:0000256" key="5">
    <source>
        <dbReference type="ARBA" id="ARBA00022989"/>
    </source>
</evidence>
<protein>
    <submittedName>
        <fullName evidence="9">DUF3533 domain-containing protein</fullName>
    </submittedName>
</protein>
<organism evidence="9 10">
    <name type="scientific">Leucobacter edaphi</name>
    <dbReference type="NCBI Taxonomy" id="2796472"/>
    <lineage>
        <taxon>Bacteria</taxon>
        <taxon>Bacillati</taxon>
        <taxon>Actinomycetota</taxon>
        <taxon>Actinomycetes</taxon>
        <taxon>Micrococcales</taxon>
        <taxon>Microbacteriaceae</taxon>
        <taxon>Leucobacter</taxon>
    </lineage>
</organism>
<dbReference type="InterPro" id="IPR051328">
    <property type="entry name" value="T7SS_ABC-Transporter"/>
</dbReference>
<dbReference type="PANTHER" id="PTHR43077">
    <property type="entry name" value="TRANSPORT PERMEASE YVFS-RELATED"/>
    <property type="match status" value="1"/>
</dbReference>
<feature type="domain" description="ABC-2 type transporter transmembrane" evidence="8">
    <location>
        <begin position="12"/>
        <end position="367"/>
    </location>
</feature>
<evidence type="ECO:0000256" key="6">
    <source>
        <dbReference type="ARBA" id="ARBA00023136"/>
    </source>
</evidence>
<dbReference type="Pfam" id="PF12698">
    <property type="entry name" value="ABC2_membrane_3"/>
    <property type="match status" value="1"/>
</dbReference>
<dbReference type="Proteomes" id="UP000618733">
    <property type="component" value="Unassembled WGS sequence"/>
</dbReference>
<dbReference type="EMBL" id="JAEHOI010000011">
    <property type="protein sequence ID" value="MBK0422759.1"/>
    <property type="molecule type" value="Genomic_DNA"/>
</dbReference>
<feature type="transmembrane region" description="Helical" evidence="7">
    <location>
        <begin position="231"/>
        <end position="254"/>
    </location>
</feature>
<dbReference type="Gene3D" id="3.40.1710.10">
    <property type="entry name" value="abc type-2 transporter like domain"/>
    <property type="match status" value="1"/>
</dbReference>
<proteinExistence type="inferred from homology"/>
<keyword evidence="6 7" id="KW-0472">Membrane</keyword>
<dbReference type="GO" id="GO:0005886">
    <property type="term" value="C:plasma membrane"/>
    <property type="evidence" value="ECO:0007669"/>
    <property type="project" value="UniProtKB-SubCell"/>
</dbReference>
<feature type="transmembrane region" description="Helical" evidence="7">
    <location>
        <begin position="351"/>
        <end position="373"/>
    </location>
</feature>
<evidence type="ECO:0000256" key="2">
    <source>
        <dbReference type="ARBA" id="ARBA00007783"/>
    </source>
</evidence>
<feature type="transmembrane region" description="Helical" evidence="7">
    <location>
        <begin position="260"/>
        <end position="284"/>
    </location>
</feature>
<reference evidence="9" key="1">
    <citation type="submission" date="2020-12" db="EMBL/GenBank/DDBJ databases">
        <title>Leucobacter sp. CAS2, isolated from Chromium sludge.</title>
        <authorList>
            <person name="Xu Z."/>
        </authorList>
    </citation>
    <scope>NUCLEOTIDE SEQUENCE</scope>
    <source>
        <strain evidence="9">CSA2</strain>
    </source>
</reference>
<gene>
    <name evidence="9" type="ORF">JD292_11815</name>
</gene>